<dbReference type="AlphaFoldDB" id="A0A976FFP9"/>
<dbReference type="GO" id="GO:0004222">
    <property type="term" value="F:metalloendopeptidase activity"/>
    <property type="evidence" value="ECO:0007669"/>
    <property type="project" value="InterPro"/>
</dbReference>
<keyword evidence="4 6" id="KW-0862">Zinc</keyword>
<evidence type="ECO:0000256" key="5">
    <source>
        <dbReference type="ARBA" id="ARBA00023049"/>
    </source>
</evidence>
<dbReference type="GeneID" id="94349114"/>
<dbReference type="EMBL" id="SHOA02000001">
    <property type="protein sequence ID" value="TDH65906.1"/>
    <property type="molecule type" value="Genomic_DNA"/>
</dbReference>
<comment type="similarity">
    <text evidence="6">Belongs to the peptidase M48 family.</text>
</comment>
<evidence type="ECO:0000256" key="1">
    <source>
        <dbReference type="ARBA" id="ARBA00022670"/>
    </source>
</evidence>
<organism evidence="8 9">
    <name type="scientific">Bremia lactucae</name>
    <name type="common">Lettuce downy mildew</name>
    <dbReference type="NCBI Taxonomy" id="4779"/>
    <lineage>
        <taxon>Eukaryota</taxon>
        <taxon>Sar</taxon>
        <taxon>Stramenopiles</taxon>
        <taxon>Oomycota</taxon>
        <taxon>Peronosporomycetes</taxon>
        <taxon>Peronosporales</taxon>
        <taxon>Peronosporaceae</taxon>
        <taxon>Bremia</taxon>
    </lineage>
</organism>
<dbReference type="GO" id="GO:0051603">
    <property type="term" value="P:proteolysis involved in protein catabolic process"/>
    <property type="evidence" value="ECO:0007669"/>
    <property type="project" value="TreeGrafter"/>
</dbReference>
<dbReference type="Pfam" id="PF01435">
    <property type="entry name" value="Peptidase_M48"/>
    <property type="match status" value="1"/>
</dbReference>
<dbReference type="OrthoDB" id="7464992at2759"/>
<keyword evidence="9" id="KW-1185">Reference proteome</keyword>
<gene>
    <name evidence="8" type="ORF">CCR75_005362</name>
</gene>
<evidence type="ECO:0000256" key="2">
    <source>
        <dbReference type="ARBA" id="ARBA00022723"/>
    </source>
</evidence>
<evidence type="ECO:0000313" key="8">
    <source>
        <dbReference type="EMBL" id="TDH65906.1"/>
    </source>
</evidence>
<dbReference type="PANTHER" id="PTHR22726">
    <property type="entry name" value="METALLOENDOPEPTIDASE OMA1"/>
    <property type="match status" value="1"/>
</dbReference>
<evidence type="ECO:0000256" key="6">
    <source>
        <dbReference type="RuleBase" id="RU003983"/>
    </source>
</evidence>
<protein>
    <recommendedName>
        <fullName evidence="7">Peptidase M48 domain-containing protein</fullName>
    </recommendedName>
</protein>
<dbReference type="GO" id="GO:0046872">
    <property type="term" value="F:metal ion binding"/>
    <property type="evidence" value="ECO:0007669"/>
    <property type="project" value="UniProtKB-KW"/>
</dbReference>
<evidence type="ECO:0000259" key="7">
    <source>
        <dbReference type="Pfam" id="PF01435"/>
    </source>
</evidence>
<proteinExistence type="inferred from homology"/>
<dbReference type="InterPro" id="IPR001915">
    <property type="entry name" value="Peptidase_M48"/>
</dbReference>
<dbReference type="InterPro" id="IPR051156">
    <property type="entry name" value="Mito/Outer_Membr_Metalloprot"/>
</dbReference>
<dbReference type="GO" id="GO:0016020">
    <property type="term" value="C:membrane"/>
    <property type="evidence" value="ECO:0007669"/>
    <property type="project" value="TreeGrafter"/>
</dbReference>
<accession>A0A976FFP9</accession>
<dbReference type="PANTHER" id="PTHR22726:SF1">
    <property type="entry name" value="METALLOENDOPEPTIDASE OMA1, MITOCHONDRIAL"/>
    <property type="match status" value="1"/>
</dbReference>
<sequence>MLLSRKYEEQLGEQAYREILSHGRLMPKSHPLKLNTHINTLVMSRAGARVGRMIEQKSNAPLMKWTFHVIESEEPNAFCLPGCKVFVHSDLFKIMSNEDTLAAVMFHEAAHGLDRYRAYEVTNRFDLDEIVKLAVDLPFSRKLELEADSIGLGLWRKRAMILAQVF</sequence>
<evidence type="ECO:0000256" key="3">
    <source>
        <dbReference type="ARBA" id="ARBA00022801"/>
    </source>
</evidence>
<dbReference type="KEGG" id="blac:94349114"/>
<comment type="cofactor">
    <cofactor evidence="6">
        <name>Zn(2+)</name>
        <dbReference type="ChEBI" id="CHEBI:29105"/>
    </cofactor>
    <text evidence="6">Binds 1 zinc ion per subunit.</text>
</comment>
<evidence type="ECO:0000256" key="4">
    <source>
        <dbReference type="ARBA" id="ARBA00022833"/>
    </source>
</evidence>
<keyword evidence="2" id="KW-0479">Metal-binding</keyword>
<name>A0A976FFP9_BRELC</name>
<keyword evidence="3 6" id="KW-0378">Hydrolase</keyword>
<comment type="caution">
    <text evidence="8">The sequence shown here is derived from an EMBL/GenBank/DDBJ whole genome shotgun (WGS) entry which is preliminary data.</text>
</comment>
<dbReference type="RefSeq" id="XP_067815405.1">
    <property type="nucleotide sequence ID" value="XM_067963443.1"/>
</dbReference>
<keyword evidence="5 6" id="KW-0482">Metalloprotease</keyword>
<feature type="domain" description="Peptidase M48" evidence="7">
    <location>
        <begin position="50"/>
        <end position="115"/>
    </location>
</feature>
<evidence type="ECO:0000313" key="9">
    <source>
        <dbReference type="Proteomes" id="UP000294530"/>
    </source>
</evidence>
<keyword evidence="1 6" id="KW-0645">Protease</keyword>
<dbReference type="Proteomes" id="UP000294530">
    <property type="component" value="Unassembled WGS sequence"/>
</dbReference>
<dbReference type="Gene3D" id="3.30.2010.10">
    <property type="entry name" value="Metalloproteases ('zincins'), catalytic domain"/>
    <property type="match status" value="1"/>
</dbReference>
<reference evidence="8 9" key="1">
    <citation type="journal article" date="2021" name="Genome Biol.">
        <title>AFLAP: assembly-free linkage analysis pipeline using k-mers from genome sequencing data.</title>
        <authorList>
            <person name="Fletcher K."/>
            <person name="Zhang L."/>
            <person name="Gil J."/>
            <person name="Han R."/>
            <person name="Cavanaugh K."/>
            <person name="Michelmore R."/>
        </authorList>
    </citation>
    <scope>NUCLEOTIDE SEQUENCE [LARGE SCALE GENOMIC DNA]</scope>
    <source>
        <strain evidence="8 9">SF5</strain>
    </source>
</reference>